<dbReference type="InterPro" id="IPR005119">
    <property type="entry name" value="LysR_subst-bd"/>
</dbReference>
<dbReference type="InterPro" id="IPR058163">
    <property type="entry name" value="LysR-type_TF_proteobact-type"/>
</dbReference>
<name>A0A089Q0W1_9ENTR</name>
<keyword evidence="2" id="KW-0805">Transcription regulation</keyword>
<dbReference type="Proteomes" id="UP000029481">
    <property type="component" value="Chromosome"/>
</dbReference>
<dbReference type="Pfam" id="PF03466">
    <property type="entry name" value="LysR_substrate"/>
    <property type="match status" value="1"/>
</dbReference>
<dbReference type="Gene3D" id="3.40.190.290">
    <property type="match status" value="1"/>
</dbReference>
<dbReference type="RefSeq" id="WP_038478573.1">
    <property type="nucleotide sequence ID" value="NZ_CP009451.1"/>
</dbReference>
<evidence type="ECO:0000313" key="7">
    <source>
        <dbReference type="Proteomes" id="UP000029481"/>
    </source>
</evidence>
<evidence type="ECO:0000256" key="3">
    <source>
        <dbReference type="ARBA" id="ARBA00023125"/>
    </source>
</evidence>
<keyword evidence="3" id="KW-0238">DNA-binding</keyword>
<reference evidence="6 7" key="1">
    <citation type="submission" date="2014-09" db="EMBL/GenBank/DDBJ databases">
        <title>Cedecea neteri SSMD04 Genome Sequencing.</title>
        <authorList>
            <person name="Tan J.-Y."/>
        </authorList>
    </citation>
    <scope>NUCLEOTIDE SEQUENCE [LARGE SCALE GENOMIC DNA]</scope>
    <source>
        <strain evidence="6 7">SSMD04</strain>
    </source>
</reference>
<comment type="similarity">
    <text evidence="1">Belongs to the LysR transcriptional regulatory family.</text>
</comment>
<keyword evidence="4" id="KW-0804">Transcription</keyword>
<dbReference type="CDD" id="cd08422">
    <property type="entry name" value="PBP2_CrgA_like"/>
    <property type="match status" value="1"/>
</dbReference>
<keyword evidence="7" id="KW-1185">Reference proteome</keyword>
<evidence type="ECO:0000256" key="2">
    <source>
        <dbReference type="ARBA" id="ARBA00023015"/>
    </source>
</evidence>
<dbReference type="SUPFAM" id="SSF46785">
    <property type="entry name" value="Winged helix' DNA-binding domain"/>
    <property type="match status" value="1"/>
</dbReference>
<dbReference type="OrthoDB" id="8885940at2"/>
<evidence type="ECO:0000256" key="1">
    <source>
        <dbReference type="ARBA" id="ARBA00009437"/>
    </source>
</evidence>
<proteinExistence type="inferred from homology"/>
<evidence type="ECO:0000313" key="6">
    <source>
        <dbReference type="EMBL" id="AIR05878.1"/>
    </source>
</evidence>
<dbReference type="Gene3D" id="1.10.10.10">
    <property type="entry name" value="Winged helix-like DNA-binding domain superfamily/Winged helix DNA-binding domain"/>
    <property type="match status" value="1"/>
</dbReference>
<dbReference type="FunFam" id="1.10.10.10:FF:000001">
    <property type="entry name" value="LysR family transcriptional regulator"/>
    <property type="match status" value="1"/>
</dbReference>
<dbReference type="PROSITE" id="PS50931">
    <property type="entry name" value="HTH_LYSR"/>
    <property type="match status" value="1"/>
</dbReference>
<dbReference type="PRINTS" id="PR00039">
    <property type="entry name" value="HTHLYSR"/>
</dbReference>
<dbReference type="AlphaFoldDB" id="A0A089Q0W1"/>
<sequence>MMLSADVHRLIPAFLAAADCESFSAAARQLGITPAAVSKSIRQLEQRLGIVLFVRNTHYVVLTEEGTALREQVAPLWHALNQALVNPGAEPSGLLRVSVIPGFGRHCLMPILAEFQRRYPLIRFELSMEARSVNLIGERIDVAIGHRTVRDNRVVARELYTSKMIMAASPAYLAEFGTPQTLEDLMEHRCLVHRNSGTGRLQQWMDNGALFDEPSAWFITTSPDSLVDAALSGMGIVYLADWYLTGPIAQGKLLPILQNVTTEPQQLWVKYAGGKVPPKIRVFVEYLSEKLIR</sequence>
<feature type="domain" description="HTH lysR-type" evidence="5">
    <location>
        <begin position="13"/>
        <end position="63"/>
    </location>
</feature>
<accession>A0A089Q0W1</accession>
<dbReference type="InterPro" id="IPR036388">
    <property type="entry name" value="WH-like_DNA-bd_sf"/>
</dbReference>
<dbReference type="InterPro" id="IPR036390">
    <property type="entry name" value="WH_DNA-bd_sf"/>
</dbReference>
<evidence type="ECO:0000256" key="4">
    <source>
        <dbReference type="ARBA" id="ARBA00023163"/>
    </source>
</evidence>
<dbReference type="PANTHER" id="PTHR30537:SF5">
    <property type="entry name" value="HTH-TYPE TRANSCRIPTIONAL ACTIVATOR TTDR-RELATED"/>
    <property type="match status" value="1"/>
</dbReference>
<dbReference type="PANTHER" id="PTHR30537">
    <property type="entry name" value="HTH-TYPE TRANSCRIPTIONAL REGULATOR"/>
    <property type="match status" value="1"/>
</dbReference>
<dbReference type="Pfam" id="PF00126">
    <property type="entry name" value="HTH_1"/>
    <property type="match status" value="1"/>
</dbReference>
<dbReference type="SUPFAM" id="SSF53850">
    <property type="entry name" value="Periplasmic binding protein-like II"/>
    <property type="match status" value="1"/>
</dbReference>
<dbReference type="EMBL" id="CP009451">
    <property type="protein sequence ID" value="AIR05878.1"/>
    <property type="molecule type" value="Genomic_DNA"/>
</dbReference>
<protein>
    <submittedName>
        <fullName evidence="6">LysR family transcriptional regulator</fullName>
    </submittedName>
</protein>
<dbReference type="KEGG" id="cnt:JT31_15005"/>
<organism evidence="6 7">
    <name type="scientific">Cedecea neteri</name>
    <dbReference type="NCBI Taxonomy" id="158822"/>
    <lineage>
        <taxon>Bacteria</taxon>
        <taxon>Pseudomonadati</taxon>
        <taxon>Pseudomonadota</taxon>
        <taxon>Gammaproteobacteria</taxon>
        <taxon>Enterobacterales</taxon>
        <taxon>Enterobacteriaceae</taxon>
        <taxon>Cedecea</taxon>
    </lineage>
</organism>
<dbReference type="GO" id="GO:0003700">
    <property type="term" value="F:DNA-binding transcription factor activity"/>
    <property type="evidence" value="ECO:0007669"/>
    <property type="project" value="InterPro"/>
</dbReference>
<evidence type="ECO:0000259" key="5">
    <source>
        <dbReference type="PROSITE" id="PS50931"/>
    </source>
</evidence>
<dbReference type="InterPro" id="IPR000847">
    <property type="entry name" value="LysR_HTH_N"/>
</dbReference>
<gene>
    <name evidence="6" type="ORF">JT31_15005</name>
</gene>
<dbReference type="GO" id="GO:0003677">
    <property type="term" value="F:DNA binding"/>
    <property type="evidence" value="ECO:0007669"/>
    <property type="project" value="UniProtKB-KW"/>
</dbReference>